<dbReference type="EMBL" id="CP126663">
    <property type="protein sequence ID" value="WKA06760.1"/>
    <property type="molecule type" value="Genomic_DNA"/>
</dbReference>
<evidence type="ECO:0000313" key="2">
    <source>
        <dbReference type="Proteomes" id="UP001227230"/>
    </source>
</evidence>
<evidence type="ECO:0000313" key="1">
    <source>
        <dbReference type="EMBL" id="WKA06760.1"/>
    </source>
</evidence>
<organism evidence="1 2">
    <name type="scientific">Vitis vinifera</name>
    <name type="common">Grape</name>
    <dbReference type="NCBI Taxonomy" id="29760"/>
    <lineage>
        <taxon>Eukaryota</taxon>
        <taxon>Viridiplantae</taxon>
        <taxon>Streptophyta</taxon>
        <taxon>Embryophyta</taxon>
        <taxon>Tracheophyta</taxon>
        <taxon>Spermatophyta</taxon>
        <taxon>Magnoliopsida</taxon>
        <taxon>eudicotyledons</taxon>
        <taxon>Gunneridae</taxon>
        <taxon>Pentapetalae</taxon>
        <taxon>rosids</taxon>
        <taxon>Vitales</taxon>
        <taxon>Vitaceae</taxon>
        <taxon>Viteae</taxon>
        <taxon>Vitis</taxon>
    </lineage>
</organism>
<keyword evidence="2" id="KW-1185">Reference proteome</keyword>
<evidence type="ECO:0008006" key="3">
    <source>
        <dbReference type="Google" id="ProtNLM"/>
    </source>
</evidence>
<reference evidence="1 2" key="1">
    <citation type="journal article" date="2023" name="Hortic Res">
        <title>The complete reference genome for grapevine (Vitis vinifera L.) genetics and breeding.</title>
        <authorList>
            <person name="Shi X."/>
            <person name="Cao S."/>
            <person name="Wang X."/>
            <person name="Huang S."/>
            <person name="Wang Y."/>
            <person name="Liu Z."/>
            <person name="Liu W."/>
            <person name="Leng X."/>
            <person name="Peng Y."/>
            <person name="Wang N."/>
            <person name="Wang Y."/>
            <person name="Ma Z."/>
            <person name="Xu X."/>
            <person name="Zhang F."/>
            <person name="Xue H."/>
            <person name="Zhong H."/>
            <person name="Wang Y."/>
            <person name="Zhang K."/>
            <person name="Velt A."/>
            <person name="Avia K."/>
            <person name="Holtgrawe D."/>
            <person name="Grimplet J."/>
            <person name="Matus J.T."/>
            <person name="Ware D."/>
            <person name="Wu X."/>
            <person name="Wang H."/>
            <person name="Liu C."/>
            <person name="Fang Y."/>
            <person name="Rustenholz C."/>
            <person name="Cheng Z."/>
            <person name="Xiao H."/>
            <person name="Zhou Y."/>
        </authorList>
    </citation>
    <scope>NUCLEOTIDE SEQUENCE [LARGE SCALE GENOMIC DNA]</scope>
    <source>
        <strain evidence="2">cv. Pinot noir / PN40024</strain>
        <tissue evidence="1">Leaf</tissue>
    </source>
</reference>
<name>A0ABY9DGD8_VITVI</name>
<protein>
    <recommendedName>
        <fullName evidence="3">Secreted protein</fullName>
    </recommendedName>
</protein>
<proteinExistence type="predicted"/>
<dbReference type="Proteomes" id="UP001227230">
    <property type="component" value="Chromosome 16"/>
</dbReference>
<gene>
    <name evidence="1" type="ORF">VitviT2T_024645</name>
</gene>
<accession>A0ABY9DGD8</accession>
<sequence>MGTKTYLLVFWLWRCQQKRLEMRVACSGREGRWEGTPRVTVPFRSRRDFSQRGGVDFAATGRFRSERNFCIIFAAHFAAAKRAYGAAKWHLCAKGWFHSCETPFEMASRLRSGGFHGMEISQPFRSCETGVLGCEMAL</sequence>